<evidence type="ECO:0000256" key="6">
    <source>
        <dbReference type="SAM" id="Phobius"/>
    </source>
</evidence>
<gene>
    <name evidence="7" type="ORF">FPZ42_00785</name>
</gene>
<dbReference type="PANTHER" id="PTHR10057">
    <property type="entry name" value="PERIPHERAL-TYPE BENZODIAZEPINE RECEPTOR"/>
    <property type="match status" value="1"/>
</dbReference>
<dbReference type="GO" id="GO:0033013">
    <property type="term" value="P:tetrapyrrole metabolic process"/>
    <property type="evidence" value="ECO:0007669"/>
    <property type="project" value="UniProtKB-ARBA"/>
</dbReference>
<keyword evidence="3 6" id="KW-0812">Transmembrane</keyword>
<dbReference type="Gene3D" id="1.20.1260.100">
    <property type="entry name" value="TspO/MBR protein"/>
    <property type="match status" value="1"/>
</dbReference>
<feature type="transmembrane region" description="Helical" evidence="6">
    <location>
        <begin position="139"/>
        <end position="163"/>
    </location>
</feature>
<feature type="transmembrane region" description="Helical" evidence="6">
    <location>
        <begin position="54"/>
        <end position="75"/>
    </location>
</feature>
<dbReference type="PIRSF" id="PIRSF005859">
    <property type="entry name" value="PBR"/>
    <property type="match status" value="1"/>
</dbReference>
<feature type="transmembrane region" description="Helical" evidence="6">
    <location>
        <begin position="111"/>
        <end position="132"/>
    </location>
</feature>
<dbReference type="CDD" id="cd15904">
    <property type="entry name" value="TSPO_MBR"/>
    <property type="match status" value="1"/>
</dbReference>
<comment type="similarity">
    <text evidence="2">Belongs to the TspO/BZRP family.</text>
</comment>
<reference evidence="7 8" key="1">
    <citation type="submission" date="2019-07" db="EMBL/GenBank/DDBJ databases">
        <authorList>
            <person name="Kim J."/>
        </authorList>
    </citation>
    <scope>NUCLEOTIDE SEQUENCE [LARGE SCALE GENOMIC DNA]</scope>
    <source>
        <strain evidence="7 8">MJ1a</strain>
    </source>
</reference>
<dbReference type="AlphaFoldDB" id="A0A563U8S3"/>
<comment type="caution">
    <text evidence="7">The sequence shown here is derived from an EMBL/GenBank/DDBJ whole genome shotgun (WGS) entry which is preliminary data.</text>
</comment>
<feature type="transmembrane region" description="Helical" evidence="6">
    <location>
        <begin position="87"/>
        <end position="105"/>
    </location>
</feature>
<dbReference type="GO" id="GO:0016020">
    <property type="term" value="C:membrane"/>
    <property type="evidence" value="ECO:0007669"/>
    <property type="project" value="UniProtKB-SubCell"/>
</dbReference>
<organism evidence="7 8">
    <name type="scientific">Mucilaginibacter achroorhodeus</name>
    <dbReference type="NCBI Taxonomy" id="2599294"/>
    <lineage>
        <taxon>Bacteria</taxon>
        <taxon>Pseudomonadati</taxon>
        <taxon>Bacteroidota</taxon>
        <taxon>Sphingobacteriia</taxon>
        <taxon>Sphingobacteriales</taxon>
        <taxon>Sphingobacteriaceae</taxon>
        <taxon>Mucilaginibacter</taxon>
    </lineage>
</organism>
<dbReference type="EMBL" id="VOEI01000001">
    <property type="protein sequence ID" value="TWR27782.1"/>
    <property type="molecule type" value="Genomic_DNA"/>
</dbReference>
<sequence length="165" mass="19157">MVEEKPSGKFQFIPLLISLIITLAIGFTASFFTRPEIEGWYQTLKKPTFTPPNFVFPIAWTLLYILIAIAAYLVWKKRDRSVTYKTAAVIYALQLLFNFSWSIVFFEFHQILGGLLVIIALLVIIILNISWFNRFSKPAAYLLIPYFLWVSFATLLNLSIYIFNK</sequence>
<evidence type="ECO:0000256" key="1">
    <source>
        <dbReference type="ARBA" id="ARBA00004141"/>
    </source>
</evidence>
<dbReference type="OrthoDB" id="9795496at2"/>
<evidence type="ECO:0000313" key="7">
    <source>
        <dbReference type="EMBL" id="TWR27782.1"/>
    </source>
</evidence>
<evidence type="ECO:0000256" key="2">
    <source>
        <dbReference type="ARBA" id="ARBA00007524"/>
    </source>
</evidence>
<comment type="subcellular location">
    <subcellularLocation>
        <location evidence="1">Membrane</location>
        <topology evidence="1">Multi-pass membrane protein</topology>
    </subcellularLocation>
</comment>
<name>A0A563U8S3_9SPHI</name>
<proteinExistence type="inferred from homology"/>
<keyword evidence="5 6" id="KW-0472">Membrane</keyword>
<protein>
    <submittedName>
        <fullName evidence="7">Tryptophan-rich sensory protein</fullName>
    </submittedName>
</protein>
<dbReference type="Proteomes" id="UP000318010">
    <property type="component" value="Unassembled WGS sequence"/>
</dbReference>
<dbReference type="FunFam" id="1.20.1260.100:FF:000001">
    <property type="entry name" value="translocator protein 2"/>
    <property type="match status" value="1"/>
</dbReference>
<evidence type="ECO:0000256" key="4">
    <source>
        <dbReference type="ARBA" id="ARBA00022989"/>
    </source>
</evidence>
<dbReference type="InterPro" id="IPR004307">
    <property type="entry name" value="TspO_MBR"/>
</dbReference>
<dbReference type="RefSeq" id="WP_146268599.1">
    <property type="nucleotide sequence ID" value="NZ_VOEI01000001.1"/>
</dbReference>
<evidence type="ECO:0000313" key="8">
    <source>
        <dbReference type="Proteomes" id="UP000318010"/>
    </source>
</evidence>
<accession>A0A563U8S3</accession>
<evidence type="ECO:0000256" key="3">
    <source>
        <dbReference type="ARBA" id="ARBA00022692"/>
    </source>
</evidence>
<dbReference type="PANTHER" id="PTHR10057:SF0">
    <property type="entry name" value="TRANSLOCATOR PROTEIN"/>
    <property type="match status" value="1"/>
</dbReference>
<keyword evidence="4 6" id="KW-1133">Transmembrane helix</keyword>
<dbReference type="Pfam" id="PF03073">
    <property type="entry name" value="TspO_MBR"/>
    <property type="match status" value="1"/>
</dbReference>
<feature type="transmembrane region" description="Helical" evidence="6">
    <location>
        <begin position="12"/>
        <end position="34"/>
    </location>
</feature>
<evidence type="ECO:0000256" key="5">
    <source>
        <dbReference type="ARBA" id="ARBA00023136"/>
    </source>
</evidence>
<keyword evidence="8" id="KW-1185">Reference proteome</keyword>
<dbReference type="InterPro" id="IPR038330">
    <property type="entry name" value="TspO/MBR-related_sf"/>
</dbReference>